<dbReference type="OrthoDB" id="2524554at2759"/>
<name>A0A0J0XVK4_9TREE</name>
<dbReference type="AlphaFoldDB" id="A0A0J0XVK4"/>
<proteinExistence type="predicted"/>
<dbReference type="STRING" id="879819.A0A0J0XVK4"/>
<sequence length="539" mass="56683">MPPDMPREDYAGPAAYTVSFIGRTIKYIIYGTMGLGATAYLAFEGAHAYVEHVSLAAPSRAVDGDEWAWADENQAWTGGVKGGTDSRLGWRGRHALRGAWICWEWGAGDSGSTISRHPEFKRGMIGASPVNRVDRGYELAEEYIDAAIRVAEAKMAFPPHLPGLREPGPAGLAAPSVPADPTALDLLTLKAGVLERMGPETLDHARELYERVATAYVGVDAAKDGAVKAARAMRLAHKLGDLAQRAAEPDVARAWWAWGLERAALSLPTADSPVAAASGASGWWPFGGSGSAAPSTATSADDLPTSAPLPAPIVRAAVSILVSASAASAQSGALPAAAAIQAEALRLLPPAVQPSVPGPGQGASGLQKLWEVQRRALLTLHAASVAHAQGTKGVSPLEMSAEAAEASEALLSVLNPTLPAALAQPRGNVCTQPAKRLVRDTLTTGAEAYYTEAALLERSAAGRRDKSDALHRLEHAAESYERAMSLSAAEEGQVPASGFGEEDAIGRGEEWTRYWRGYVRVRDKMVRLVEEGAVPTKHA</sequence>
<evidence type="ECO:0000313" key="1">
    <source>
        <dbReference type="EMBL" id="KLT45110.1"/>
    </source>
</evidence>
<gene>
    <name evidence="1" type="ORF">CC85DRAFT_299977</name>
</gene>
<dbReference type="EMBL" id="KQ087183">
    <property type="protein sequence ID" value="KLT45110.1"/>
    <property type="molecule type" value="Genomic_DNA"/>
</dbReference>
<keyword evidence="2" id="KW-1185">Reference proteome</keyword>
<evidence type="ECO:0000313" key="2">
    <source>
        <dbReference type="Proteomes" id="UP000053611"/>
    </source>
</evidence>
<reference evidence="1 2" key="1">
    <citation type="submission" date="2015-03" db="EMBL/GenBank/DDBJ databases">
        <title>Genomics and transcriptomics of the oil-accumulating basidiomycete yeast T. oleaginosus allow insights into substrate utilization and the diverse evolutionary trajectories of mating systems in fungi.</title>
        <authorList>
            <consortium name="DOE Joint Genome Institute"/>
            <person name="Kourist R."/>
            <person name="Kracht O."/>
            <person name="Bracharz F."/>
            <person name="Lipzen A."/>
            <person name="Nolan M."/>
            <person name="Ohm R."/>
            <person name="Grigoriev I."/>
            <person name="Sun S."/>
            <person name="Heitman J."/>
            <person name="Bruck T."/>
            <person name="Nowrousian M."/>
        </authorList>
    </citation>
    <scope>NUCLEOTIDE SEQUENCE [LARGE SCALE GENOMIC DNA]</scope>
    <source>
        <strain evidence="1 2">IBC0246</strain>
    </source>
</reference>
<dbReference type="Proteomes" id="UP000053611">
    <property type="component" value="Unassembled WGS sequence"/>
</dbReference>
<protein>
    <submittedName>
        <fullName evidence="1">Uncharacterized protein</fullName>
    </submittedName>
</protein>
<organism evidence="1 2">
    <name type="scientific">Cutaneotrichosporon oleaginosum</name>
    <dbReference type="NCBI Taxonomy" id="879819"/>
    <lineage>
        <taxon>Eukaryota</taxon>
        <taxon>Fungi</taxon>
        <taxon>Dikarya</taxon>
        <taxon>Basidiomycota</taxon>
        <taxon>Agaricomycotina</taxon>
        <taxon>Tremellomycetes</taxon>
        <taxon>Trichosporonales</taxon>
        <taxon>Trichosporonaceae</taxon>
        <taxon>Cutaneotrichosporon</taxon>
    </lineage>
</organism>
<dbReference type="GeneID" id="28985756"/>
<dbReference type="RefSeq" id="XP_018281601.1">
    <property type="nucleotide sequence ID" value="XM_018425153.1"/>
</dbReference>
<accession>A0A0J0XVK4</accession>